<dbReference type="PANTHER" id="PTHR40079">
    <property type="entry name" value="MANNAN ENDO-1,4-BETA-MANNOSIDASE E-RELATED"/>
    <property type="match status" value="1"/>
</dbReference>
<sequence>MDTIARTVGSRPRYLLWFEDFGAQPPTQKIAAAAEQGAVPVITWEPWTRPERGSAVMRELANGALDEYVREWAAELKNCAQRICLRFAHEFNGDWYPWSPAGGITATDHSAAWRYVHRIFTDGGAANVDWVWCVDAQIDHRAPISDWYPGDDYVDHLAVDGFNWGHCPGRTHWRQPEEVFGAALSALGDLAAKPVIVTEVACAESGGDKANWITDLISYLGTQPKVTAFIWFDHRKERDWRIASTPRSAAAMARGLMRRP</sequence>
<dbReference type="Proteomes" id="UP000018763">
    <property type="component" value="Chromosome"/>
</dbReference>
<comment type="similarity">
    <text evidence="1 4">Belongs to the glycosyl hydrolase 26 family.</text>
</comment>
<dbReference type="InterPro" id="IPR017853">
    <property type="entry name" value="GH"/>
</dbReference>
<organism evidence="6 7">
    <name type="scientific">Mycolicibacterium neoaurum VKM Ac-1815D</name>
    <dbReference type="NCBI Taxonomy" id="700508"/>
    <lineage>
        <taxon>Bacteria</taxon>
        <taxon>Bacillati</taxon>
        <taxon>Actinomycetota</taxon>
        <taxon>Actinomycetes</taxon>
        <taxon>Mycobacteriales</taxon>
        <taxon>Mycobacteriaceae</taxon>
        <taxon>Mycolicibacterium</taxon>
    </lineage>
</organism>
<dbReference type="Pfam" id="PF02156">
    <property type="entry name" value="Glyco_hydro_26"/>
    <property type="match status" value="1"/>
</dbReference>
<evidence type="ECO:0000313" key="7">
    <source>
        <dbReference type="Proteomes" id="UP000018763"/>
    </source>
</evidence>
<dbReference type="Gene3D" id="3.20.20.80">
    <property type="entry name" value="Glycosidases"/>
    <property type="match status" value="1"/>
</dbReference>
<feature type="active site" description="Proton donor" evidence="4">
    <location>
        <position position="90"/>
    </location>
</feature>
<evidence type="ECO:0000256" key="4">
    <source>
        <dbReference type="PROSITE-ProRule" id="PRU01100"/>
    </source>
</evidence>
<protein>
    <submittedName>
        <fullName evidence="6">Endoglucanase</fullName>
    </submittedName>
</protein>
<reference evidence="6 7" key="1">
    <citation type="journal article" date="2014" name="Genome Announc.">
        <title>Complete Genome Sequence of Sterol-Transforming Mycobacterium neoaurum Strain VKM Ac-1815D.</title>
        <authorList>
            <person name="Shtratnikova V.Y."/>
            <person name="Bragin E.Y."/>
            <person name="Dovbnya D.V."/>
            <person name="Pekov Y.A."/>
            <person name="Schelkunov M.I."/>
            <person name="Strizhov N."/>
            <person name="Ivashina T.V."/>
            <person name="Ashapkin V.V."/>
            <person name="Donova M.V."/>
        </authorList>
    </citation>
    <scope>NUCLEOTIDE SEQUENCE [LARGE SCALE GENOMIC DNA]</scope>
    <source>
        <strain evidence="6 7">VKM Ac-1815D</strain>
    </source>
</reference>
<accession>V5XCC9</accession>
<name>V5XCC9_MYCNE</name>
<feature type="active site" description="Nucleophile" evidence="4">
    <location>
        <position position="199"/>
    </location>
</feature>
<keyword evidence="7" id="KW-1185">Reference proteome</keyword>
<evidence type="ECO:0000256" key="3">
    <source>
        <dbReference type="ARBA" id="ARBA00023295"/>
    </source>
</evidence>
<evidence type="ECO:0000256" key="2">
    <source>
        <dbReference type="ARBA" id="ARBA00022801"/>
    </source>
</evidence>
<keyword evidence="2 4" id="KW-0378">Hydrolase</keyword>
<gene>
    <name evidence="6" type="ORF">D174_10805</name>
</gene>
<dbReference type="AlphaFoldDB" id="V5XCC9"/>
<dbReference type="GO" id="GO:0016985">
    <property type="term" value="F:mannan endo-1,4-beta-mannosidase activity"/>
    <property type="evidence" value="ECO:0007669"/>
    <property type="project" value="InterPro"/>
</dbReference>
<dbReference type="PANTHER" id="PTHR40079:SF4">
    <property type="entry name" value="GH26 DOMAIN-CONTAINING PROTEIN-RELATED"/>
    <property type="match status" value="1"/>
</dbReference>
<dbReference type="EMBL" id="CP006936">
    <property type="protein sequence ID" value="AHC25039.1"/>
    <property type="molecule type" value="Genomic_DNA"/>
</dbReference>
<evidence type="ECO:0000313" key="6">
    <source>
        <dbReference type="EMBL" id="AHC25039.1"/>
    </source>
</evidence>
<evidence type="ECO:0000259" key="5">
    <source>
        <dbReference type="PROSITE" id="PS51764"/>
    </source>
</evidence>
<dbReference type="PROSITE" id="PS51764">
    <property type="entry name" value="GH26"/>
    <property type="match status" value="1"/>
</dbReference>
<feature type="domain" description="GH26" evidence="5">
    <location>
        <begin position="1"/>
        <end position="260"/>
    </location>
</feature>
<dbReference type="InterPro" id="IPR022790">
    <property type="entry name" value="GH26_dom"/>
</dbReference>
<dbReference type="GO" id="GO:0006080">
    <property type="term" value="P:substituted mannan metabolic process"/>
    <property type="evidence" value="ECO:0007669"/>
    <property type="project" value="InterPro"/>
</dbReference>
<proteinExistence type="inferred from homology"/>
<evidence type="ECO:0000256" key="1">
    <source>
        <dbReference type="ARBA" id="ARBA00007754"/>
    </source>
</evidence>
<dbReference type="InterPro" id="IPR000805">
    <property type="entry name" value="Glyco_hydro_26"/>
</dbReference>
<keyword evidence="3 4" id="KW-0326">Glycosidase</keyword>
<dbReference type="SUPFAM" id="SSF51445">
    <property type="entry name" value="(Trans)glycosidases"/>
    <property type="match status" value="1"/>
</dbReference>